<sequence length="445" mass="49740">MRIRIKQTVSGISLMVLLSLSAGAQTVNLSLKEALNYALANNTDIQKARLEIINGQLQTDEIRARALPQLNGKSSLTDQLIIPQLIVGNQIFKMGRQWTGDVGLNFSQQLFNQQVFTGLKAAKAGESFYNLSAELTEEDIIQQVSTSYYQVLVSREQLKTIEANIQSIGRIETTVANQFKNGLAKKIDLDRVRVNLTNVKTQRDQLANGIIQQENVLKFYIGMPVDTKIEMPSAELNKISEDALSRYNDFKVEDLTRYRLLMKQEELLGYQKKAAIAEYFPTLSMTGNFARTSTSDRFDLFGGQNSSAVKYNASAIGLTLNIPIFDGFARRSRVKQADIEIQQIQQDLKNTKNSLSLAYNNANLELRNNISTINAQQENVKLAGEIYASTQNNYNNGLAPLTDLLNAETSMVDAQNSYNKALLNYKLAEIQLIQSNGNIKSLLNE</sequence>
<feature type="signal peptide" evidence="9">
    <location>
        <begin position="1"/>
        <end position="24"/>
    </location>
</feature>
<dbReference type="RefSeq" id="WP_090705335.1">
    <property type="nucleotide sequence ID" value="NZ_FNHH01000018.1"/>
</dbReference>
<keyword evidence="9" id="KW-0732">Signal</keyword>
<dbReference type="EMBL" id="FNHH01000018">
    <property type="protein sequence ID" value="SDM64019.1"/>
    <property type="molecule type" value="Genomic_DNA"/>
</dbReference>
<keyword evidence="5" id="KW-0812">Transmembrane</keyword>
<name>A0A1G9UVZ9_9SPHI</name>
<dbReference type="Gene3D" id="1.20.1600.10">
    <property type="entry name" value="Outer membrane efflux proteins (OEP)"/>
    <property type="match status" value="1"/>
</dbReference>
<keyword evidence="8" id="KW-0175">Coiled coil</keyword>
<organism evidence="10 11">
    <name type="scientific">Daejeonella rubra</name>
    <dbReference type="NCBI Taxonomy" id="990371"/>
    <lineage>
        <taxon>Bacteria</taxon>
        <taxon>Pseudomonadati</taxon>
        <taxon>Bacteroidota</taxon>
        <taxon>Sphingobacteriia</taxon>
        <taxon>Sphingobacteriales</taxon>
        <taxon>Sphingobacteriaceae</taxon>
        <taxon>Daejeonella</taxon>
    </lineage>
</organism>
<keyword evidence="6" id="KW-0472">Membrane</keyword>
<dbReference type="InterPro" id="IPR003423">
    <property type="entry name" value="OMP_efflux"/>
</dbReference>
<dbReference type="AlphaFoldDB" id="A0A1G9UVZ9"/>
<dbReference type="GO" id="GO:0015288">
    <property type="term" value="F:porin activity"/>
    <property type="evidence" value="ECO:0007669"/>
    <property type="project" value="TreeGrafter"/>
</dbReference>
<dbReference type="Pfam" id="PF02321">
    <property type="entry name" value="OEP"/>
    <property type="match status" value="2"/>
</dbReference>
<evidence type="ECO:0000313" key="10">
    <source>
        <dbReference type="EMBL" id="SDM64019.1"/>
    </source>
</evidence>
<reference evidence="11" key="1">
    <citation type="submission" date="2016-10" db="EMBL/GenBank/DDBJ databases">
        <authorList>
            <person name="Varghese N."/>
            <person name="Submissions S."/>
        </authorList>
    </citation>
    <scope>NUCLEOTIDE SEQUENCE [LARGE SCALE GENOMIC DNA]</scope>
    <source>
        <strain evidence="11">DSM 24536</strain>
    </source>
</reference>
<dbReference type="GO" id="GO:0015562">
    <property type="term" value="F:efflux transmembrane transporter activity"/>
    <property type="evidence" value="ECO:0007669"/>
    <property type="project" value="InterPro"/>
</dbReference>
<dbReference type="InterPro" id="IPR051906">
    <property type="entry name" value="TolC-like"/>
</dbReference>
<dbReference type="Proteomes" id="UP000199226">
    <property type="component" value="Unassembled WGS sequence"/>
</dbReference>
<keyword evidence="4" id="KW-1134">Transmembrane beta strand</keyword>
<evidence type="ECO:0000256" key="3">
    <source>
        <dbReference type="ARBA" id="ARBA00022448"/>
    </source>
</evidence>
<comment type="subcellular location">
    <subcellularLocation>
        <location evidence="1">Cell outer membrane</location>
    </subcellularLocation>
</comment>
<feature type="coiled-coil region" evidence="8">
    <location>
        <begin position="334"/>
        <end position="361"/>
    </location>
</feature>
<keyword evidence="11" id="KW-1185">Reference proteome</keyword>
<protein>
    <submittedName>
        <fullName evidence="10">Outer membrane protein TolC</fullName>
    </submittedName>
</protein>
<feature type="chain" id="PRO_5011444291" evidence="9">
    <location>
        <begin position="25"/>
        <end position="445"/>
    </location>
</feature>
<evidence type="ECO:0000256" key="1">
    <source>
        <dbReference type="ARBA" id="ARBA00004442"/>
    </source>
</evidence>
<dbReference type="SUPFAM" id="SSF56954">
    <property type="entry name" value="Outer membrane efflux proteins (OEP)"/>
    <property type="match status" value="1"/>
</dbReference>
<dbReference type="PANTHER" id="PTHR30026:SF20">
    <property type="entry name" value="OUTER MEMBRANE PROTEIN TOLC"/>
    <property type="match status" value="1"/>
</dbReference>
<dbReference type="GO" id="GO:1990281">
    <property type="term" value="C:efflux pump complex"/>
    <property type="evidence" value="ECO:0007669"/>
    <property type="project" value="TreeGrafter"/>
</dbReference>
<evidence type="ECO:0000256" key="4">
    <source>
        <dbReference type="ARBA" id="ARBA00022452"/>
    </source>
</evidence>
<evidence type="ECO:0000256" key="7">
    <source>
        <dbReference type="ARBA" id="ARBA00023237"/>
    </source>
</evidence>
<evidence type="ECO:0000313" key="11">
    <source>
        <dbReference type="Proteomes" id="UP000199226"/>
    </source>
</evidence>
<evidence type="ECO:0000256" key="8">
    <source>
        <dbReference type="SAM" id="Coils"/>
    </source>
</evidence>
<evidence type="ECO:0000256" key="9">
    <source>
        <dbReference type="SAM" id="SignalP"/>
    </source>
</evidence>
<dbReference type="GO" id="GO:0009279">
    <property type="term" value="C:cell outer membrane"/>
    <property type="evidence" value="ECO:0007669"/>
    <property type="project" value="UniProtKB-SubCell"/>
</dbReference>
<gene>
    <name evidence="10" type="ORF">SAMN05421813_11812</name>
</gene>
<evidence type="ECO:0000256" key="2">
    <source>
        <dbReference type="ARBA" id="ARBA00007613"/>
    </source>
</evidence>
<dbReference type="OrthoDB" id="367883at2"/>
<accession>A0A1G9UVZ9</accession>
<keyword evidence="7" id="KW-0998">Cell outer membrane</keyword>
<comment type="similarity">
    <text evidence="2">Belongs to the outer membrane factor (OMF) (TC 1.B.17) family.</text>
</comment>
<dbReference type="STRING" id="990371.SAMN05421813_11812"/>
<evidence type="ECO:0000256" key="6">
    <source>
        <dbReference type="ARBA" id="ARBA00023136"/>
    </source>
</evidence>
<keyword evidence="3" id="KW-0813">Transport</keyword>
<dbReference type="PANTHER" id="PTHR30026">
    <property type="entry name" value="OUTER MEMBRANE PROTEIN TOLC"/>
    <property type="match status" value="1"/>
</dbReference>
<proteinExistence type="inferred from homology"/>
<evidence type="ECO:0000256" key="5">
    <source>
        <dbReference type="ARBA" id="ARBA00022692"/>
    </source>
</evidence>